<dbReference type="PANTHER" id="PTHR33202:SF8">
    <property type="entry name" value="PEROXIDE-RESPONSIVE REPRESSOR PERR"/>
    <property type="match status" value="1"/>
</dbReference>
<dbReference type="GO" id="GO:1900376">
    <property type="term" value="P:regulation of secondary metabolite biosynthetic process"/>
    <property type="evidence" value="ECO:0007669"/>
    <property type="project" value="TreeGrafter"/>
</dbReference>
<dbReference type="Gene3D" id="1.10.10.10">
    <property type="entry name" value="Winged helix-like DNA-binding domain superfamily/Winged helix DNA-binding domain"/>
    <property type="match status" value="1"/>
</dbReference>
<dbReference type="KEGG" id="abae:CL176_03150"/>
<dbReference type="SUPFAM" id="SSF46785">
    <property type="entry name" value="Winged helix' DNA-binding domain"/>
    <property type="match status" value="1"/>
</dbReference>
<dbReference type="Proteomes" id="UP000263232">
    <property type="component" value="Chromosome"/>
</dbReference>
<evidence type="ECO:0000256" key="5">
    <source>
        <dbReference type="ARBA" id="ARBA00023125"/>
    </source>
</evidence>
<keyword evidence="3 7" id="KW-0862">Zinc</keyword>
<keyword evidence="5" id="KW-0238">DNA-binding</keyword>
<evidence type="ECO:0000256" key="1">
    <source>
        <dbReference type="ARBA" id="ARBA00007957"/>
    </source>
</evidence>
<evidence type="ECO:0000256" key="4">
    <source>
        <dbReference type="ARBA" id="ARBA00023015"/>
    </source>
</evidence>
<evidence type="ECO:0000313" key="8">
    <source>
        <dbReference type="EMBL" id="AXY25105.1"/>
    </source>
</evidence>
<evidence type="ECO:0000313" key="9">
    <source>
        <dbReference type="Proteomes" id="UP000263232"/>
    </source>
</evidence>
<feature type="binding site" evidence="7">
    <location>
        <position position="102"/>
    </location>
    <ligand>
        <name>Zn(2+)</name>
        <dbReference type="ChEBI" id="CHEBI:29105"/>
    </ligand>
</feature>
<dbReference type="EMBL" id="CP023434">
    <property type="protein sequence ID" value="AXY25105.1"/>
    <property type="molecule type" value="Genomic_DNA"/>
</dbReference>
<feature type="binding site" evidence="7">
    <location>
        <position position="144"/>
    </location>
    <ligand>
        <name>Zn(2+)</name>
        <dbReference type="ChEBI" id="CHEBI:29105"/>
    </ligand>
</feature>
<keyword evidence="7" id="KW-0479">Metal-binding</keyword>
<protein>
    <submittedName>
        <fullName evidence="8">Transcriptional repressor</fullName>
    </submittedName>
</protein>
<dbReference type="RefSeq" id="WP_118990021.1">
    <property type="nucleotide sequence ID" value="NZ_CP023434.1"/>
</dbReference>
<dbReference type="Pfam" id="PF01475">
    <property type="entry name" value="FUR"/>
    <property type="match status" value="1"/>
</dbReference>
<name>A0A347WJ48_9LACT</name>
<gene>
    <name evidence="8" type="ORF">CL176_03150</name>
</gene>
<keyword evidence="4" id="KW-0805">Transcription regulation</keyword>
<evidence type="ECO:0000256" key="2">
    <source>
        <dbReference type="ARBA" id="ARBA00022491"/>
    </source>
</evidence>
<sequence length="156" mass="18253">MPEHIDDTVHLMDESIRLLKDKNIRITPQRRIILKYMIEAKHHPTVEEIFDDVTEEYPGMSLATVYNNLRTLMDVGLVKEMKFSDVTSHFDFVYHDHHHIICEQCGKIADFNVDPHYLNAISQSAKEQTNYTVRKVSLELYGLCPECQQETTDEDK</sequence>
<dbReference type="GO" id="GO:0000976">
    <property type="term" value="F:transcription cis-regulatory region binding"/>
    <property type="evidence" value="ECO:0007669"/>
    <property type="project" value="TreeGrafter"/>
</dbReference>
<dbReference type="InterPro" id="IPR036388">
    <property type="entry name" value="WH-like_DNA-bd_sf"/>
</dbReference>
<comment type="similarity">
    <text evidence="1">Belongs to the Fur family.</text>
</comment>
<dbReference type="InterPro" id="IPR002481">
    <property type="entry name" value="FUR"/>
</dbReference>
<dbReference type="InterPro" id="IPR043135">
    <property type="entry name" value="Fur_C"/>
</dbReference>
<keyword evidence="9" id="KW-1185">Reference proteome</keyword>
<evidence type="ECO:0000256" key="7">
    <source>
        <dbReference type="PIRSR" id="PIRSR602481-1"/>
    </source>
</evidence>
<dbReference type="AlphaFoldDB" id="A0A347WJ48"/>
<keyword evidence="6" id="KW-0804">Transcription</keyword>
<dbReference type="CDD" id="cd07153">
    <property type="entry name" value="Fur_like"/>
    <property type="match status" value="1"/>
</dbReference>
<keyword evidence="2" id="KW-0678">Repressor</keyword>
<evidence type="ECO:0000256" key="6">
    <source>
        <dbReference type="ARBA" id="ARBA00023163"/>
    </source>
</evidence>
<dbReference type="GO" id="GO:0008270">
    <property type="term" value="F:zinc ion binding"/>
    <property type="evidence" value="ECO:0007669"/>
    <property type="project" value="TreeGrafter"/>
</dbReference>
<dbReference type="InterPro" id="IPR036390">
    <property type="entry name" value="WH_DNA-bd_sf"/>
</dbReference>
<accession>A0A347WJ48</accession>
<dbReference type="OrthoDB" id="8659436at2"/>
<dbReference type="Gene3D" id="3.30.1490.190">
    <property type="match status" value="1"/>
</dbReference>
<dbReference type="PANTHER" id="PTHR33202">
    <property type="entry name" value="ZINC UPTAKE REGULATION PROTEIN"/>
    <property type="match status" value="1"/>
</dbReference>
<comment type="cofactor">
    <cofactor evidence="7">
        <name>Zn(2+)</name>
        <dbReference type="ChEBI" id="CHEBI:29105"/>
    </cofactor>
    <text evidence="7">Binds 1 zinc ion per subunit.</text>
</comment>
<dbReference type="GO" id="GO:0003700">
    <property type="term" value="F:DNA-binding transcription factor activity"/>
    <property type="evidence" value="ECO:0007669"/>
    <property type="project" value="InterPro"/>
</dbReference>
<reference evidence="8 9" key="1">
    <citation type="submission" date="2017-09" db="EMBL/GenBank/DDBJ databases">
        <title>Complete genome sequence of Oxytococcus suis strain ZY16052.</title>
        <authorList>
            <person name="Li F."/>
        </authorList>
    </citation>
    <scope>NUCLEOTIDE SEQUENCE [LARGE SCALE GENOMIC DNA]</scope>
    <source>
        <strain evidence="8 9">ZY16052</strain>
    </source>
</reference>
<dbReference type="GO" id="GO:0045892">
    <property type="term" value="P:negative regulation of DNA-templated transcription"/>
    <property type="evidence" value="ECO:0007669"/>
    <property type="project" value="TreeGrafter"/>
</dbReference>
<feature type="binding site" evidence="7">
    <location>
        <position position="147"/>
    </location>
    <ligand>
        <name>Zn(2+)</name>
        <dbReference type="ChEBI" id="CHEBI:29105"/>
    </ligand>
</feature>
<feature type="binding site" evidence="7">
    <location>
        <position position="105"/>
    </location>
    <ligand>
        <name>Zn(2+)</name>
        <dbReference type="ChEBI" id="CHEBI:29105"/>
    </ligand>
</feature>
<evidence type="ECO:0000256" key="3">
    <source>
        <dbReference type="ARBA" id="ARBA00022833"/>
    </source>
</evidence>
<organism evidence="8 9">
    <name type="scientific">Suicoccus acidiformans</name>
    <dbReference type="NCBI Taxonomy" id="2036206"/>
    <lineage>
        <taxon>Bacteria</taxon>
        <taxon>Bacillati</taxon>
        <taxon>Bacillota</taxon>
        <taxon>Bacilli</taxon>
        <taxon>Lactobacillales</taxon>
        <taxon>Aerococcaceae</taxon>
        <taxon>Suicoccus</taxon>
    </lineage>
</organism>
<proteinExistence type="inferred from homology"/>